<gene>
    <name evidence="1" type="ORF">ACFFUU_13310</name>
</gene>
<dbReference type="Proteomes" id="UP001589576">
    <property type="component" value="Unassembled WGS sequence"/>
</dbReference>
<dbReference type="EMBL" id="JBHMFB010000044">
    <property type="protein sequence ID" value="MFB9090588.1"/>
    <property type="molecule type" value="Genomic_DNA"/>
</dbReference>
<organism evidence="1 2">
    <name type="scientific">Flavobacterium paronense</name>
    <dbReference type="NCBI Taxonomy" id="1392775"/>
    <lineage>
        <taxon>Bacteria</taxon>
        <taxon>Pseudomonadati</taxon>
        <taxon>Bacteroidota</taxon>
        <taxon>Flavobacteriia</taxon>
        <taxon>Flavobacteriales</taxon>
        <taxon>Flavobacteriaceae</taxon>
        <taxon>Flavobacterium</taxon>
    </lineage>
</organism>
<protein>
    <submittedName>
        <fullName evidence="1">Uncharacterized protein</fullName>
    </submittedName>
</protein>
<keyword evidence="2" id="KW-1185">Reference proteome</keyword>
<name>A0ABV5GHN7_9FLAO</name>
<proteinExistence type="predicted"/>
<comment type="caution">
    <text evidence="1">The sequence shown here is derived from an EMBL/GenBank/DDBJ whole genome shotgun (WGS) entry which is preliminary data.</text>
</comment>
<sequence length="211" mass="24687">MNFFKKLFSSNKEETANETNSHIDNEKIDITKNTSNKENEVKTIYTEEYFAKRYTENNLNENSVLDGSLKMIESYFLDNNIEPKIKSPIEHPNTLDQTISEGLGFHMYCNSFQFEDNAIIMFLAMAMSNFYVSQLEFKLYNDNEPEFPLRGMTLKYNKNGAVLSLYPYEYSLKVLNNEATFTELFDKIKSHLESMPNVETVLKNYTENLEE</sequence>
<evidence type="ECO:0000313" key="2">
    <source>
        <dbReference type="Proteomes" id="UP001589576"/>
    </source>
</evidence>
<accession>A0ABV5GHN7</accession>
<evidence type="ECO:0000313" key="1">
    <source>
        <dbReference type="EMBL" id="MFB9090588.1"/>
    </source>
</evidence>
<dbReference type="RefSeq" id="WP_290284532.1">
    <property type="nucleotide sequence ID" value="NZ_JAUFQN010000019.1"/>
</dbReference>
<reference evidence="1 2" key="1">
    <citation type="submission" date="2024-09" db="EMBL/GenBank/DDBJ databases">
        <authorList>
            <person name="Sun Q."/>
            <person name="Mori K."/>
        </authorList>
    </citation>
    <scope>NUCLEOTIDE SEQUENCE [LARGE SCALE GENOMIC DNA]</scope>
    <source>
        <strain evidence="1 2">CECT 8460</strain>
    </source>
</reference>